<dbReference type="AlphaFoldDB" id="D6TE76"/>
<name>D6TE76_KTERA</name>
<proteinExistence type="predicted"/>
<dbReference type="Proteomes" id="UP000004508">
    <property type="component" value="Unassembled WGS sequence"/>
</dbReference>
<gene>
    <name evidence="1" type="ORF">Krac_9918</name>
</gene>
<organism evidence="1 2">
    <name type="scientific">Ktedonobacter racemifer DSM 44963</name>
    <dbReference type="NCBI Taxonomy" id="485913"/>
    <lineage>
        <taxon>Bacteria</taxon>
        <taxon>Bacillati</taxon>
        <taxon>Chloroflexota</taxon>
        <taxon>Ktedonobacteria</taxon>
        <taxon>Ktedonobacterales</taxon>
        <taxon>Ktedonobacteraceae</taxon>
        <taxon>Ktedonobacter</taxon>
    </lineage>
</organism>
<evidence type="ECO:0000313" key="2">
    <source>
        <dbReference type="Proteomes" id="UP000004508"/>
    </source>
</evidence>
<accession>D6TE76</accession>
<protein>
    <submittedName>
        <fullName evidence="1">Uncharacterized protein</fullName>
    </submittedName>
</protein>
<keyword evidence="2" id="KW-1185">Reference proteome</keyword>
<comment type="caution">
    <text evidence="1">The sequence shown here is derived from an EMBL/GenBank/DDBJ whole genome shotgun (WGS) entry which is preliminary data.</text>
</comment>
<dbReference type="EMBL" id="ADVG01000001">
    <property type="protein sequence ID" value="EFH88449.1"/>
    <property type="molecule type" value="Genomic_DNA"/>
</dbReference>
<sequence>MEVTPFEWMLICHKEALFCSFLSNLVDLLTSCNITPKLLQQEFGAGEPDTKWLTNKGLLDPELRPIFLEVAGLWFKETGHTGEEFRPSCFSASRAPFQGFFRHLILEGETEMRR</sequence>
<dbReference type="InParanoid" id="D6TE76"/>
<reference evidence="1 2" key="1">
    <citation type="journal article" date="2011" name="Stand. Genomic Sci.">
        <title>Non-contiguous finished genome sequence and contextual data of the filamentous soil bacterium Ktedonobacter racemifer type strain (SOSP1-21).</title>
        <authorList>
            <person name="Chang Y.J."/>
            <person name="Land M."/>
            <person name="Hauser L."/>
            <person name="Chertkov O."/>
            <person name="Del Rio T.G."/>
            <person name="Nolan M."/>
            <person name="Copeland A."/>
            <person name="Tice H."/>
            <person name="Cheng J.F."/>
            <person name="Lucas S."/>
            <person name="Han C."/>
            <person name="Goodwin L."/>
            <person name="Pitluck S."/>
            <person name="Ivanova N."/>
            <person name="Ovchinikova G."/>
            <person name="Pati A."/>
            <person name="Chen A."/>
            <person name="Palaniappan K."/>
            <person name="Mavromatis K."/>
            <person name="Liolios K."/>
            <person name="Brettin T."/>
            <person name="Fiebig A."/>
            <person name="Rohde M."/>
            <person name="Abt B."/>
            <person name="Goker M."/>
            <person name="Detter J.C."/>
            <person name="Woyke T."/>
            <person name="Bristow J."/>
            <person name="Eisen J.A."/>
            <person name="Markowitz V."/>
            <person name="Hugenholtz P."/>
            <person name="Kyrpides N.C."/>
            <person name="Klenk H.P."/>
            <person name="Lapidus A."/>
        </authorList>
    </citation>
    <scope>NUCLEOTIDE SEQUENCE [LARGE SCALE GENOMIC DNA]</scope>
    <source>
        <strain evidence="2">DSM 44963</strain>
    </source>
</reference>
<evidence type="ECO:0000313" key="1">
    <source>
        <dbReference type="EMBL" id="EFH88449.1"/>
    </source>
</evidence>